<dbReference type="Proteomes" id="UP000602395">
    <property type="component" value="Unassembled WGS sequence"/>
</dbReference>
<gene>
    <name evidence="2" type="ORF">IDF66_22145</name>
</gene>
<dbReference type="NCBIfam" id="TIGR03843">
    <property type="entry name" value="SCO1664 family protein"/>
    <property type="match status" value="1"/>
</dbReference>
<evidence type="ECO:0000313" key="2">
    <source>
        <dbReference type="EMBL" id="MBD1322291.1"/>
    </source>
</evidence>
<proteinExistence type="predicted"/>
<reference evidence="2 3" key="1">
    <citation type="submission" date="2020-09" db="EMBL/GenBank/DDBJ databases">
        <title>Novel species in genus Gordonia.</title>
        <authorList>
            <person name="Zhang G."/>
        </authorList>
    </citation>
    <scope>NUCLEOTIDE SEQUENCE [LARGE SCALE GENOMIC DNA]</scope>
    <source>
        <strain evidence="2 3">ON-33</strain>
    </source>
</reference>
<evidence type="ECO:0000313" key="3">
    <source>
        <dbReference type="Proteomes" id="UP000602395"/>
    </source>
</evidence>
<accession>A0ABR7WI62</accession>
<comment type="caution">
    <text evidence="2">The sequence shown here is derived from an EMBL/GenBank/DDBJ whole genome shotgun (WGS) entry which is preliminary data.</text>
</comment>
<organism evidence="2 3">
    <name type="scientific">Gordonia hankookensis</name>
    <dbReference type="NCBI Taxonomy" id="589403"/>
    <lineage>
        <taxon>Bacteria</taxon>
        <taxon>Bacillati</taxon>
        <taxon>Actinomycetota</taxon>
        <taxon>Actinomycetes</taxon>
        <taxon>Mycobacteriales</taxon>
        <taxon>Gordoniaceae</taxon>
        <taxon>Gordonia</taxon>
    </lineage>
</organism>
<feature type="region of interest" description="Disordered" evidence="1">
    <location>
        <begin position="1"/>
        <end position="23"/>
    </location>
</feature>
<dbReference type="RefSeq" id="WP_190268632.1">
    <property type="nucleotide sequence ID" value="NZ_BAABAD010000004.1"/>
</dbReference>
<dbReference type="InterPro" id="IPR022292">
    <property type="entry name" value="CHP03843"/>
</dbReference>
<keyword evidence="3" id="KW-1185">Reference proteome</keyword>
<dbReference type="EMBL" id="JACWMS010000005">
    <property type="protein sequence ID" value="MBD1322291.1"/>
    <property type="molecule type" value="Genomic_DNA"/>
</dbReference>
<sequence>MTVGEPSAPGPETSGTRDRRDERGVAEVDALRTGELVIVGRIPSASNATLVCDAVLGDTEVRCVYKPVRGEVPLWDFPDGTLAGREVSSYLVSEALGWSVIPTTIHRDGPLGPGMVQRWVVTADNDEPPSRVGAAGDLPAPRVDLVDLCPADTVPTGYRAILRALDGLGEPVVLVHADDPRLQRMAVLDIVLNNADRKGGHVLEGLDGGVYGVDHGICLHTDDKLRTVLWGWAGEPIPAHLLADLAGLVDHLTSADHPLTAELAGHITDDEILAMAVRAGELVEHETMPLPPGHRPIPWPPF</sequence>
<protein>
    <submittedName>
        <fullName evidence="2">SCO1664 family protein</fullName>
    </submittedName>
</protein>
<name>A0ABR7WI62_9ACTN</name>
<evidence type="ECO:0000256" key="1">
    <source>
        <dbReference type="SAM" id="MobiDB-lite"/>
    </source>
</evidence>